<dbReference type="InterPro" id="IPR027235">
    <property type="entry name" value="PFD2"/>
</dbReference>
<reference evidence="4 5" key="1">
    <citation type="journal article" date="2018" name="Genome Biol. Evol.">
        <title>Multiple Roots of Fruiting Body Formation in Amoebozoa.</title>
        <authorList>
            <person name="Hillmann F."/>
            <person name="Forbes G."/>
            <person name="Novohradska S."/>
            <person name="Ferling I."/>
            <person name="Riege K."/>
            <person name="Groth M."/>
            <person name="Westermann M."/>
            <person name="Marz M."/>
            <person name="Spaller T."/>
            <person name="Winckler T."/>
            <person name="Schaap P."/>
            <person name="Glockner G."/>
        </authorList>
    </citation>
    <scope>NUCLEOTIDE SEQUENCE [LARGE SCALE GENOMIC DNA]</scope>
    <source>
        <strain evidence="4 5">Jena</strain>
    </source>
</reference>
<evidence type="ECO:0000256" key="2">
    <source>
        <dbReference type="ARBA" id="ARBA00023186"/>
    </source>
</evidence>
<dbReference type="CDD" id="cd23163">
    <property type="entry name" value="Prefoldin_2"/>
    <property type="match status" value="1"/>
</dbReference>
<dbReference type="OrthoDB" id="29646at2759"/>
<evidence type="ECO:0000256" key="3">
    <source>
        <dbReference type="SAM" id="MobiDB-lite"/>
    </source>
</evidence>
<dbReference type="Proteomes" id="UP000241769">
    <property type="component" value="Unassembled WGS sequence"/>
</dbReference>
<organism evidence="4 5">
    <name type="scientific">Planoprotostelium fungivorum</name>
    <dbReference type="NCBI Taxonomy" id="1890364"/>
    <lineage>
        <taxon>Eukaryota</taxon>
        <taxon>Amoebozoa</taxon>
        <taxon>Evosea</taxon>
        <taxon>Variosea</taxon>
        <taxon>Cavosteliida</taxon>
        <taxon>Cavosteliaceae</taxon>
        <taxon>Planoprotostelium</taxon>
    </lineage>
</organism>
<dbReference type="PANTHER" id="PTHR13303">
    <property type="entry name" value="PREFOLDIN SUBUNIT 2"/>
    <property type="match status" value="1"/>
</dbReference>
<name>A0A2P6N5B9_9EUKA</name>
<evidence type="ECO:0000256" key="1">
    <source>
        <dbReference type="ARBA" id="ARBA00008045"/>
    </source>
</evidence>
<evidence type="ECO:0000313" key="4">
    <source>
        <dbReference type="EMBL" id="PRP79150.1"/>
    </source>
</evidence>
<gene>
    <name evidence="4" type="ORF">PROFUN_13100</name>
</gene>
<proteinExistence type="inferred from homology"/>
<dbReference type="STRING" id="1890364.A0A2P6N5B9"/>
<dbReference type="FunCoup" id="A0A2P6N5B9">
    <property type="interactions" value="497"/>
</dbReference>
<evidence type="ECO:0000313" key="5">
    <source>
        <dbReference type="Proteomes" id="UP000241769"/>
    </source>
</evidence>
<dbReference type="Pfam" id="PF01920">
    <property type="entry name" value="Prefoldin_2"/>
    <property type="match status" value="1"/>
</dbReference>
<dbReference type="GO" id="GO:0006457">
    <property type="term" value="P:protein folding"/>
    <property type="evidence" value="ECO:0007669"/>
    <property type="project" value="InterPro"/>
</dbReference>
<dbReference type="EMBL" id="MDYQ01000195">
    <property type="protein sequence ID" value="PRP79150.1"/>
    <property type="molecule type" value="Genomic_DNA"/>
</dbReference>
<dbReference type="GO" id="GO:0051082">
    <property type="term" value="F:unfolded protein binding"/>
    <property type="evidence" value="ECO:0007669"/>
    <property type="project" value="InterPro"/>
</dbReference>
<protein>
    <submittedName>
        <fullName evidence="4">Putative prefoldin subunit 2-like isoform 2</fullName>
    </submittedName>
</protein>
<dbReference type="InterPro" id="IPR002777">
    <property type="entry name" value="PFD_beta-like"/>
</dbReference>
<dbReference type="GO" id="GO:0016272">
    <property type="term" value="C:prefoldin complex"/>
    <property type="evidence" value="ECO:0007669"/>
    <property type="project" value="InterPro"/>
</dbReference>
<feature type="region of interest" description="Disordered" evidence="3">
    <location>
        <begin position="118"/>
        <end position="137"/>
    </location>
</feature>
<dbReference type="SUPFAM" id="SSF46579">
    <property type="entry name" value="Prefoldin"/>
    <property type="match status" value="1"/>
</dbReference>
<comment type="caution">
    <text evidence="4">The sequence shown here is derived from an EMBL/GenBank/DDBJ whole genome shotgun (WGS) entry which is preliminary data.</text>
</comment>
<dbReference type="FunFam" id="1.10.287.370:FF:000002">
    <property type="entry name" value="Prefoldin subunit 2"/>
    <property type="match status" value="1"/>
</dbReference>
<dbReference type="InterPro" id="IPR009053">
    <property type="entry name" value="Prefoldin"/>
</dbReference>
<dbReference type="Gene3D" id="1.10.287.370">
    <property type="match status" value="1"/>
</dbReference>
<accession>A0A2P6N5B9</accession>
<dbReference type="InParanoid" id="A0A2P6N5B9"/>
<dbReference type="AlphaFoldDB" id="A0A2P6N5B9"/>
<keyword evidence="5" id="KW-1185">Reference proteome</keyword>
<keyword evidence="2" id="KW-0143">Chaperone</keyword>
<comment type="similarity">
    <text evidence="1">Belongs to the prefoldin subunit beta family.</text>
</comment>
<sequence length="137" mass="15039">MADEQAGPSEQQVLTLHKQMRAELQSIANKLGELEVELNEHSLVIGAIEKLDAQRKCFRLVGGVLVERTVEEVLPAVTKNKEGIKDLINQLNATYDKKSAELDEFVLKYKIQYKGAGGQQEGAAETEKKSTSTGVLA</sequence>